<dbReference type="Pfam" id="PF14907">
    <property type="entry name" value="NTP_transf_5"/>
    <property type="match status" value="1"/>
</dbReference>
<dbReference type="EMBL" id="CP060695">
    <property type="protein sequence ID" value="QNM84277.1"/>
    <property type="molecule type" value="Genomic_DNA"/>
</dbReference>
<dbReference type="GO" id="GO:0016740">
    <property type="term" value="F:transferase activity"/>
    <property type="evidence" value="ECO:0007669"/>
    <property type="project" value="UniProtKB-KW"/>
</dbReference>
<dbReference type="Proteomes" id="UP000515808">
    <property type="component" value="Chromosome"/>
</dbReference>
<dbReference type="KEGG" id="ppec:H9W90_08630"/>
<protein>
    <submittedName>
        <fullName evidence="1">Nucleotidyltransferase family protein</fullName>
    </submittedName>
</protein>
<keyword evidence="2" id="KW-1185">Reference proteome</keyword>
<evidence type="ECO:0000313" key="2">
    <source>
        <dbReference type="Proteomes" id="UP000515808"/>
    </source>
</evidence>
<organism evidence="1 2">
    <name type="scientific">Polaribacter pectinis</name>
    <dbReference type="NCBI Taxonomy" id="2738844"/>
    <lineage>
        <taxon>Bacteria</taxon>
        <taxon>Pseudomonadati</taxon>
        <taxon>Bacteroidota</taxon>
        <taxon>Flavobacteriia</taxon>
        <taxon>Flavobacteriales</taxon>
        <taxon>Flavobacteriaceae</taxon>
    </lineage>
</organism>
<dbReference type="InterPro" id="IPR039498">
    <property type="entry name" value="NTP_transf_5"/>
</dbReference>
<dbReference type="AlphaFoldDB" id="A0A7G9L6M8"/>
<reference evidence="1 2" key="1">
    <citation type="submission" date="2020-08" db="EMBL/GenBank/DDBJ databases">
        <title>Polaribacter sp. L12M9 isolated from gut of the Korean scallop.</title>
        <authorList>
            <person name="Jeong Y.S."/>
        </authorList>
    </citation>
    <scope>NUCLEOTIDE SEQUENCE [LARGE SCALE GENOMIC DNA]</scope>
    <source>
        <strain evidence="1 2">L12M9</strain>
    </source>
</reference>
<gene>
    <name evidence="1" type="ORF">H9W90_08630</name>
</gene>
<name>A0A7G9L6M8_9FLAO</name>
<evidence type="ECO:0000313" key="1">
    <source>
        <dbReference type="EMBL" id="QNM84277.1"/>
    </source>
</evidence>
<accession>A0A7G9L6M8</accession>
<keyword evidence="1" id="KW-0808">Transferase</keyword>
<proteinExistence type="predicted"/>
<sequence length="370" mass="43573">MNYKETLFFVAKCLTISLEEEHKKEIEEQLKTNKIDWDSVVKVSTAHYVFPALYCNLKRVGFLHYLPIELVEYMKHITDLNRDRNEQIIAQAKEINTLLLDNNITPIFLKGTGNLLEGLYEDVAERMVGDIDFIFSKEEYPKAIKILTKNKYSKVHDITYDLPMFKHYPRLQKEHRIAAVEIHKEMLLEKYADEFNYSVIRETALKIDNITVMSYSNQLCLSIIAKQVNDNGIHFKNIALRNAYDVFLLSKKTTAKNAFDNYKKLYNPLNCFLATCYETFGKSASLTYKETPETKAYLTTFYSYLTNESLRKKDHRKTERNLFIKSRLGVLYQSIVKKEHRNWLLKRITDKKWQQEKLIQLGLKKSKPNS</sequence>